<proteinExistence type="inferred from homology"/>
<accession>A0A445MZW8</accession>
<dbReference type="EMBL" id="OJIN01000182">
    <property type="protein sequence ID" value="SPD75015.1"/>
    <property type="molecule type" value="Genomic_DNA"/>
</dbReference>
<dbReference type="Gene3D" id="3.40.50.150">
    <property type="entry name" value="Vaccinia Virus protein VP39"/>
    <property type="match status" value="1"/>
</dbReference>
<sequence length="267" mass="31335">MKGLYLYWILNGFIGDKMSKNDRISSEQIFHDKKAVGIVENQDFYRFDITADLRDSIFNQMTKKNAIVLDYGCGSGWMSVLLARQGNHVIAIDISYELLKKAKNEQKYHYENYQTLFCEMNAEELGIKDGSVDYVIGNAILHHLDIKNSIDELHRILKVGGVCFFVEPLGHNPFINLYRKLTPHKRTVDERPFKINDLENLKNSFRFSRLEFSFLFSLIAFLWVFGLKNDYLFVKTLSALKSFDRYILRVLPFLRKYCWLSLIQVEK</sequence>
<evidence type="ECO:0000256" key="2">
    <source>
        <dbReference type="ARBA" id="ARBA00022603"/>
    </source>
</evidence>
<dbReference type="GO" id="GO:0008757">
    <property type="term" value="F:S-adenosylmethionine-dependent methyltransferase activity"/>
    <property type="evidence" value="ECO:0007669"/>
    <property type="project" value="InterPro"/>
</dbReference>
<protein>
    <submittedName>
        <fullName evidence="6">Putative Methyltransferase type 11</fullName>
    </submittedName>
</protein>
<gene>
    <name evidence="6" type="ORF">PITCH_A400050</name>
</gene>
<evidence type="ECO:0000256" key="1">
    <source>
        <dbReference type="ARBA" id="ARBA00008361"/>
    </source>
</evidence>
<keyword evidence="4" id="KW-1133">Transmembrane helix</keyword>
<keyword evidence="4" id="KW-0812">Transmembrane</keyword>
<dbReference type="CDD" id="cd02440">
    <property type="entry name" value="AdoMet_MTases"/>
    <property type="match status" value="1"/>
</dbReference>
<keyword evidence="4" id="KW-0472">Membrane</keyword>
<keyword evidence="2 6" id="KW-0489">Methyltransferase</keyword>
<dbReference type="InterPro" id="IPR051052">
    <property type="entry name" value="Diverse_substrate_MTase"/>
</dbReference>
<dbReference type="Pfam" id="PF08241">
    <property type="entry name" value="Methyltransf_11"/>
    <property type="match status" value="1"/>
</dbReference>
<evidence type="ECO:0000256" key="3">
    <source>
        <dbReference type="ARBA" id="ARBA00022679"/>
    </source>
</evidence>
<dbReference type="GO" id="GO:0032259">
    <property type="term" value="P:methylation"/>
    <property type="evidence" value="ECO:0007669"/>
    <property type="project" value="UniProtKB-KW"/>
</dbReference>
<dbReference type="PANTHER" id="PTHR44942">
    <property type="entry name" value="METHYLTRANSF_11 DOMAIN-CONTAINING PROTEIN"/>
    <property type="match status" value="1"/>
</dbReference>
<dbReference type="SUPFAM" id="SSF53335">
    <property type="entry name" value="S-adenosyl-L-methionine-dependent methyltransferases"/>
    <property type="match status" value="1"/>
</dbReference>
<dbReference type="InterPro" id="IPR013216">
    <property type="entry name" value="Methyltransf_11"/>
</dbReference>
<dbReference type="PANTHER" id="PTHR44942:SF4">
    <property type="entry name" value="METHYLTRANSFERASE TYPE 11 DOMAIN-CONTAINING PROTEIN"/>
    <property type="match status" value="1"/>
</dbReference>
<name>A0A445MZW8_9BACT</name>
<evidence type="ECO:0000313" key="6">
    <source>
        <dbReference type="EMBL" id="SPD75015.1"/>
    </source>
</evidence>
<dbReference type="InterPro" id="IPR029063">
    <property type="entry name" value="SAM-dependent_MTases_sf"/>
</dbReference>
<organism evidence="6">
    <name type="scientific">uncultured Desulfobacterium sp</name>
    <dbReference type="NCBI Taxonomy" id="201089"/>
    <lineage>
        <taxon>Bacteria</taxon>
        <taxon>Pseudomonadati</taxon>
        <taxon>Thermodesulfobacteriota</taxon>
        <taxon>Desulfobacteria</taxon>
        <taxon>Desulfobacterales</taxon>
        <taxon>Desulfobacteriaceae</taxon>
        <taxon>Desulfobacterium</taxon>
        <taxon>environmental samples</taxon>
    </lineage>
</organism>
<dbReference type="AlphaFoldDB" id="A0A445MZW8"/>
<comment type="similarity">
    <text evidence="1">Belongs to the methyltransferase superfamily.</text>
</comment>
<evidence type="ECO:0000256" key="4">
    <source>
        <dbReference type="SAM" id="Phobius"/>
    </source>
</evidence>
<keyword evidence="3 6" id="KW-0808">Transferase</keyword>
<feature type="transmembrane region" description="Helical" evidence="4">
    <location>
        <begin position="210"/>
        <end position="226"/>
    </location>
</feature>
<evidence type="ECO:0000259" key="5">
    <source>
        <dbReference type="Pfam" id="PF08241"/>
    </source>
</evidence>
<reference evidence="6" key="1">
    <citation type="submission" date="2018-01" db="EMBL/GenBank/DDBJ databases">
        <authorList>
            <person name="Regsiter A."/>
            <person name="William W."/>
        </authorList>
    </citation>
    <scope>NUCLEOTIDE SEQUENCE</scope>
    <source>
        <strain evidence="6">TRIP AH-1</strain>
    </source>
</reference>
<feature type="domain" description="Methyltransferase type 11" evidence="5">
    <location>
        <begin position="69"/>
        <end position="165"/>
    </location>
</feature>